<gene>
    <name evidence="1" type="ORF">NCTC12264_01904</name>
</gene>
<dbReference type="InterPro" id="IPR019106">
    <property type="entry name" value="T4SS_TrbC"/>
</dbReference>
<organism evidence="1 2">
    <name type="scientific">Campylobacter upsaliensis</name>
    <dbReference type="NCBI Taxonomy" id="28080"/>
    <lineage>
        <taxon>Bacteria</taxon>
        <taxon>Pseudomonadati</taxon>
        <taxon>Campylobacterota</taxon>
        <taxon>Epsilonproteobacteria</taxon>
        <taxon>Campylobacterales</taxon>
        <taxon>Campylobacteraceae</taxon>
        <taxon>Campylobacter</taxon>
    </lineage>
</organism>
<reference evidence="1 2" key="1">
    <citation type="submission" date="2018-06" db="EMBL/GenBank/DDBJ databases">
        <authorList>
            <consortium name="Pathogen Informatics"/>
            <person name="Doyle S."/>
        </authorList>
    </citation>
    <scope>NUCLEOTIDE SEQUENCE [LARGE SCALE GENOMIC DNA]</scope>
    <source>
        <strain evidence="1 2">NCTC12264</strain>
    </source>
</reference>
<sequence>MKKTFLFSISFALCLNADNNLTKEQIFENKYLKDKASMQNQISVDELYKNTKDFNLTKLRSDFNLSKEQINEKYNPNFYESTEANQSAKEVSNIRRSDSFGKEVVKNEDYILHDKSLNFSEYLGQYSNNTKDLINQMESKKHLISSNKYLNSNEKLFIVLSSSMSKQSIQNYFKLLEKVNTDVTFVLRGLVGNDVRYINPTRLYIQDLLVKNPHNKDKQDKDNFYYYNIQINPKITKQYNITKVPAIIFVKNYNPIIEDYQEMPTKADENEEVFIAYGEASIDYALKEINKEAKSEGLERLLKNMQENFYGEK</sequence>
<dbReference type="AlphaFoldDB" id="A0A381F3G0"/>
<dbReference type="EMBL" id="UFUZ01000002">
    <property type="protein sequence ID" value="SUX41086.1"/>
    <property type="molecule type" value="Genomic_DNA"/>
</dbReference>
<protein>
    <submittedName>
        <fullName evidence="1">Type-F conjugative transfer system pilin assembly protein TrbC</fullName>
    </submittedName>
</protein>
<accession>A0A381F3G0</accession>
<evidence type="ECO:0000313" key="1">
    <source>
        <dbReference type="EMBL" id="SUX41086.1"/>
    </source>
</evidence>
<proteinExistence type="predicted"/>
<dbReference type="Proteomes" id="UP000254161">
    <property type="component" value="Unassembled WGS sequence"/>
</dbReference>
<dbReference type="RefSeq" id="WP_115631346.1">
    <property type="nucleotide sequence ID" value="NZ_JANKIR010000043.1"/>
</dbReference>
<name>A0A381F3G0_CAMUP</name>
<evidence type="ECO:0000313" key="2">
    <source>
        <dbReference type="Proteomes" id="UP000254161"/>
    </source>
</evidence>
<dbReference type="Pfam" id="PF09673">
    <property type="entry name" value="TrbC_Ftype"/>
    <property type="match status" value="1"/>
</dbReference>